<accession>A0A1B0ADW5</accession>
<name>A0A1B0ADW5_GLOPL</name>
<reference evidence="1" key="2">
    <citation type="submission" date="2020-05" db="UniProtKB">
        <authorList>
            <consortium name="EnsemblMetazoa"/>
        </authorList>
    </citation>
    <scope>IDENTIFICATION</scope>
    <source>
        <strain evidence="1">IAEA</strain>
    </source>
</reference>
<dbReference type="EnsemblMetazoa" id="GPAI042574-RA">
    <property type="protein sequence ID" value="GPAI042574-PA"/>
    <property type="gene ID" value="GPAI042574"/>
</dbReference>
<proteinExistence type="predicted"/>
<keyword evidence="2" id="KW-1185">Reference proteome</keyword>
<protein>
    <submittedName>
        <fullName evidence="1">Uncharacterized protein</fullName>
    </submittedName>
</protein>
<sequence>MSIIFLDELFGKNVAGTPITKGVGAKSNCSAQLKHVGNKVTSILVDPGTGTGVDNKRNIHVSISLTSCNTMEEVVSVACPANTVHTLSRVNFCEDPTRFGEDDSLQAKQGIRCINIV</sequence>
<dbReference type="Proteomes" id="UP000092445">
    <property type="component" value="Unassembled WGS sequence"/>
</dbReference>
<organism evidence="1 2">
    <name type="scientific">Glossina pallidipes</name>
    <name type="common">Tsetse fly</name>
    <dbReference type="NCBI Taxonomy" id="7398"/>
    <lineage>
        <taxon>Eukaryota</taxon>
        <taxon>Metazoa</taxon>
        <taxon>Ecdysozoa</taxon>
        <taxon>Arthropoda</taxon>
        <taxon>Hexapoda</taxon>
        <taxon>Insecta</taxon>
        <taxon>Pterygota</taxon>
        <taxon>Neoptera</taxon>
        <taxon>Endopterygota</taxon>
        <taxon>Diptera</taxon>
        <taxon>Brachycera</taxon>
        <taxon>Muscomorpha</taxon>
        <taxon>Hippoboscoidea</taxon>
        <taxon>Glossinidae</taxon>
        <taxon>Glossina</taxon>
    </lineage>
</organism>
<evidence type="ECO:0000313" key="1">
    <source>
        <dbReference type="EnsemblMetazoa" id="GPAI042574-PA"/>
    </source>
</evidence>
<evidence type="ECO:0000313" key="2">
    <source>
        <dbReference type="Proteomes" id="UP000092445"/>
    </source>
</evidence>
<dbReference type="AlphaFoldDB" id="A0A1B0ADW5"/>
<dbReference type="VEuPathDB" id="VectorBase:GPAI042574"/>
<reference evidence="2" key="1">
    <citation type="submission" date="2014-03" db="EMBL/GenBank/DDBJ databases">
        <authorList>
            <person name="Aksoy S."/>
            <person name="Warren W."/>
            <person name="Wilson R.K."/>
        </authorList>
    </citation>
    <scope>NUCLEOTIDE SEQUENCE [LARGE SCALE GENOMIC DNA]</scope>
    <source>
        <strain evidence="2">IAEA</strain>
    </source>
</reference>